<evidence type="ECO:0000313" key="2">
    <source>
        <dbReference type="Proteomes" id="UP001054945"/>
    </source>
</evidence>
<reference evidence="1 2" key="1">
    <citation type="submission" date="2021-06" db="EMBL/GenBank/DDBJ databases">
        <title>Caerostris extrusa draft genome.</title>
        <authorList>
            <person name="Kono N."/>
            <person name="Arakawa K."/>
        </authorList>
    </citation>
    <scope>NUCLEOTIDE SEQUENCE [LARGE SCALE GENOMIC DNA]</scope>
</reference>
<dbReference type="Proteomes" id="UP001054945">
    <property type="component" value="Unassembled WGS sequence"/>
</dbReference>
<sequence length="97" mass="10997">MQLYLLSGNDLVYNFIPGTVNDLVYNQTSDTINDLVYNLISGTGNELMHNHTHPGNGKFDAQPYSNFALSTGKDLVYNLIPDIRNVLGVRPYSRYWK</sequence>
<keyword evidence="2" id="KW-1185">Reference proteome</keyword>
<accession>A0AAV4XIZ0</accession>
<name>A0AAV4XIZ0_CAEEX</name>
<evidence type="ECO:0000313" key="1">
    <source>
        <dbReference type="EMBL" id="GIY94607.1"/>
    </source>
</evidence>
<dbReference type="EMBL" id="BPLR01000408">
    <property type="protein sequence ID" value="GIY94607.1"/>
    <property type="molecule type" value="Genomic_DNA"/>
</dbReference>
<gene>
    <name evidence="1" type="ORF">CEXT_73361</name>
</gene>
<dbReference type="AlphaFoldDB" id="A0AAV4XIZ0"/>
<comment type="caution">
    <text evidence="1">The sequence shown here is derived from an EMBL/GenBank/DDBJ whole genome shotgun (WGS) entry which is preliminary data.</text>
</comment>
<proteinExistence type="predicted"/>
<protein>
    <submittedName>
        <fullName evidence="1">Uncharacterized protein</fullName>
    </submittedName>
</protein>
<organism evidence="1 2">
    <name type="scientific">Caerostris extrusa</name>
    <name type="common">Bark spider</name>
    <name type="synonym">Caerostris bankana</name>
    <dbReference type="NCBI Taxonomy" id="172846"/>
    <lineage>
        <taxon>Eukaryota</taxon>
        <taxon>Metazoa</taxon>
        <taxon>Ecdysozoa</taxon>
        <taxon>Arthropoda</taxon>
        <taxon>Chelicerata</taxon>
        <taxon>Arachnida</taxon>
        <taxon>Araneae</taxon>
        <taxon>Araneomorphae</taxon>
        <taxon>Entelegynae</taxon>
        <taxon>Araneoidea</taxon>
        <taxon>Araneidae</taxon>
        <taxon>Caerostris</taxon>
    </lineage>
</organism>